<evidence type="ECO:0000256" key="3">
    <source>
        <dbReference type="RuleBase" id="RU004003"/>
    </source>
</evidence>
<comment type="subcellular location">
    <subcellularLocation>
        <location evidence="1">Membrane</location>
    </subcellularLocation>
</comment>
<evidence type="ECO:0000256" key="2">
    <source>
        <dbReference type="ARBA" id="ARBA00023136"/>
    </source>
</evidence>
<dbReference type="GO" id="GO:0016020">
    <property type="term" value="C:membrane"/>
    <property type="evidence" value="ECO:0007669"/>
    <property type="project" value="UniProtKB-SubCell"/>
</dbReference>
<comment type="similarity">
    <text evidence="3">Belongs to the bacterial secretin family.</text>
</comment>
<dbReference type="STRING" id="563040.Saut_0276"/>
<evidence type="ECO:0000256" key="4">
    <source>
        <dbReference type="SAM" id="SignalP"/>
    </source>
</evidence>
<dbReference type="RefSeq" id="WP_013326081.1">
    <property type="nucleotide sequence ID" value="NC_014506.1"/>
</dbReference>
<keyword evidence="2" id="KW-0472">Membrane</keyword>
<feature type="chain" id="PRO_5003141522" evidence="4">
    <location>
        <begin position="21"/>
        <end position="709"/>
    </location>
</feature>
<dbReference type="GO" id="GO:0009306">
    <property type="term" value="P:protein secretion"/>
    <property type="evidence" value="ECO:0007669"/>
    <property type="project" value="InterPro"/>
</dbReference>
<evidence type="ECO:0000256" key="1">
    <source>
        <dbReference type="ARBA" id="ARBA00004370"/>
    </source>
</evidence>
<keyword evidence="7" id="KW-1185">Reference proteome</keyword>
<name>E0UU16_SULAO</name>
<dbReference type="InterPro" id="IPR050810">
    <property type="entry name" value="Bact_Secretion_Sys_Channel"/>
</dbReference>
<gene>
    <name evidence="6" type="ordered locus">Saut_0276</name>
</gene>
<dbReference type="InterPro" id="IPR038591">
    <property type="entry name" value="NolW-like_sf"/>
</dbReference>
<keyword evidence="4" id="KW-0732">Signal</keyword>
<evidence type="ECO:0000313" key="7">
    <source>
        <dbReference type="Proteomes" id="UP000007803"/>
    </source>
</evidence>
<dbReference type="Proteomes" id="UP000007803">
    <property type="component" value="Chromosome"/>
</dbReference>
<evidence type="ECO:0000313" key="6">
    <source>
        <dbReference type="EMBL" id="ADN08325.1"/>
    </source>
</evidence>
<dbReference type="Pfam" id="PF00263">
    <property type="entry name" value="Secretin"/>
    <property type="match status" value="1"/>
</dbReference>
<protein>
    <submittedName>
        <fullName evidence="6">Type II and III secretion system protein</fullName>
    </submittedName>
</protein>
<reference evidence="7" key="1">
    <citation type="journal article" date="2010" name="Stand. Genomic Sci.">
        <title>Complete genome sequence of Sulfurimonas autotrophica type strain (OK10).</title>
        <authorList>
            <person name="Sikorski J."/>
            <person name="Munk C."/>
            <person name="Lapidus A."/>
            <person name="Djao O."/>
            <person name="Lucas S."/>
            <person name="Glavina Del Rio T."/>
            <person name="Nolan M."/>
            <person name="Tice H."/>
            <person name="Han C."/>
            <person name="Cheng J."/>
            <person name="Tapia R."/>
            <person name="Goodwin L."/>
            <person name="Pitluck S."/>
            <person name="Liolios K."/>
            <person name="Ivanova N."/>
            <person name="Mavromatis K."/>
            <person name="Mikhailova N."/>
            <person name="Pati A."/>
            <person name="Sims D."/>
            <person name="Meincke L."/>
            <person name="Brettin T."/>
            <person name="Detter J."/>
            <person name="Chen A."/>
            <person name="Palaniappan K."/>
            <person name="Land M."/>
            <person name="Hauser L."/>
            <person name="Chang Y."/>
            <person name="Jeffries C."/>
            <person name="Rohde M."/>
            <person name="Lang E."/>
            <person name="Spring S."/>
            <person name="Goker M."/>
            <person name="Woyke T."/>
            <person name="Bristow J."/>
            <person name="Eisen J."/>
            <person name="Markowitz V."/>
            <person name="Hugenholtz P."/>
            <person name="Kyrpides N."/>
            <person name="Klenk H."/>
        </authorList>
    </citation>
    <scope>NUCLEOTIDE SEQUENCE [LARGE SCALE GENOMIC DNA]</scope>
    <source>
        <strain evidence="7">ATCC BAA-671 / DSM 16294 / JCM 11897 / OK10</strain>
    </source>
</reference>
<dbReference type="PRINTS" id="PR01032">
    <property type="entry name" value="PHAGEIV"/>
</dbReference>
<dbReference type="PANTHER" id="PTHR30332">
    <property type="entry name" value="PROBABLE GENERAL SECRETION PATHWAY PROTEIN D"/>
    <property type="match status" value="1"/>
</dbReference>
<dbReference type="PRINTS" id="PR00811">
    <property type="entry name" value="BCTERIALGSPD"/>
</dbReference>
<dbReference type="PANTHER" id="PTHR30332:SF25">
    <property type="entry name" value="SECRETIN XPSD"/>
    <property type="match status" value="1"/>
</dbReference>
<dbReference type="HOGENOM" id="CLU_006756_1_2_7"/>
<dbReference type="InterPro" id="IPR004846">
    <property type="entry name" value="T2SS/T3SS_dom"/>
</dbReference>
<feature type="domain" description="Type II/III secretion system secretin-like" evidence="5">
    <location>
        <begin position="517"/>
        <end position="685"/>
    </location>
</feature>
<dbReference type="EMBL" id="CP002205">
    <property type="protein sequence ID" value="ADN08325.1"/>
    <property type="molecule type" value="Genomic_DNA"/>
</dbReference>
<dbReference type="PROSITE" id="PS51257">
    <property type="entry name" value="PROKAR_LIPOPROTEIN"/>
    <property type="match status" value="1"/>
</dbReference>
<dbReference type="eggNOG" id="COG1450">
    <property type="taxonomic scope" value="Bacteria"/>
</dbReference>
<proteinExistence type="inferred from homology"/>
<dbReference type="GO" id="GO:0015627">
    <property type="term" value="C:type II protein secretion system complex"/>
    <property type="evidence" value="ECO:0007669"/>
    <property type="project" value="TreeGrafter"/>
</dbReference>
<dbReference type="AlphaFoldDB" id="E0UU16"/>
<dbReference type="KEGG" id="sua:Saut_0276"/>
<organism evidence="6 7">
    <name type="scientific">Sulfurimonas autotrophica (strain ATCC BAA-671 / DSM 16294 / JCM 11897 / OK10)</name>
    <dbReference type="NCBI Taxonomy" id="563040"/>
    <lineage>
        <taxon>Bacteria</taxon>
        <taxon>Pseudomonadati</taxon>
        <taxon>Campylobacterota</taxon>
        <taxon>Epsilonproteobacteria</taxon>
        <taxon>Campylobacterales</taxon>
        <taxon>Sulfurimonadaceae</taxon>
        <taxon>Sulfurimonas</taxon>
    </lineage>
</organism>
<dbReference type="Gene3D" id="3.30.1370.120">
    <property type="match status" value="2"/>
</dbReference>
<dbReference type="InterPro" id="IPR001775">
    <property type="entry name" value="GspD/PilQ"/>
</dbReference>
<feature type="signal peptide" evidence="4">
    <location>
        <begin position="1"/>
        <end position="20"/>
    </location>
</feature>
<sequence length="709" mass="78980">MKQIFSLVIIAFILSGCVSAKPKPKQEDLQNLQDVHYKLDKKGELTLQKKYALKDEAGKIVAQKTKEEPVVEKVPLFDKGYKKQLSLKGKAKKEIAIHGDRVKVSVESIPLNEFVDLVFGSVLKLNYTVDESVKKMKTPITLNMQTTQKVSQFYKVVKKILLLNGVKINDENNLLFIHKSGKSNANELSSDVYIGYGRSLPADLDADKEVLLFVPYNYIDPNNIIKIFRQIGISGNDVKFYYYINGIQTMKGKAFVIRKALKLIDLLDRPYLKGKTPYLINFQDIEVEKFVSQMQKIFALNGINVVDSPSKGGIVMMPIKDLNMLYIITPKKEWLKMLLYWKKKLDVPTDVKEEPRLYIYHVKNRKADELASALKEVLGLSKQTTKTTIKKKSDIAKQKTEVKQGKGQSSFLLQSTGYTPTVTADLDTNMLMLKLTPKHYRVLLPFIEELDKLPLQTLVEVTVADVDMTDTFSLGFEYAITNQNAGLVKNILNITGGGSGLGVVFKGNHLESTINAYAEKKLLDIISKPKLLILNNKTGNINVGTQVPIITSQVSAADLGSSSQPSINQNISYKNTGIILNITPTINSNGVLTMNISITLSDAQLNDTSTINSPLIINRSLQTTAVVQSGDSILLGGLISQNKSKSKGGVPLLKDIPWIGNMFASNSIKTTKSELIILIRPVIIKTPQEINSETYKFKKILNYINIDGL</sequence>
<accession>E0UU16</accession>
<evidence type="ECO:0000259" key="5">
    <source>
        <dbReference type="Pfam" id="PF00263"/>
    </source>
</evidence>